<dbReference type="PANTHER" id="PTHR32204">
    <property type="entry name" value="ATPASE RAVA"/>
    <property type="match status" value="1"/>
</dbReference>
<dbReference type="EMBL" id="BAAAMU010000003">
    <property type="protein sequence ID" value="GAA1614275.1"/>
    <property type="molecule type" value="Genomic_DNA"/>
</dbReference>
<feature type="coiled-coil region" evidence="1">
    <location>
        <begin position="329"/>
        <end position="372"/>
    </location>
</feature>
<evidence type="ECO:0000256" key="1">
    <source>
        <dbReference type="SAM" id="Coils"/>
    </source>
</evidence>
<keyword evidence="6" id="KW-1185">Reference proteome</keyword>
<proteinExistence type="predicted"/>
<keyword evidence="1" id="KW-0175">Coiled coil</keyword>
<dbReference type="InterPro" id="IPR027417">
    <property type="entry name" value="P-loop_NTPase"/>
</dbReference>
<comment type="caution">
    <text evidence="5">The sequence shown here is derived from an EMBL/GenBank/DDBJ whole genome shotgun (WGS) entry which is preliminary data.</text>
</comment>
<sequence>MTQSTMAAPTLAPVGPTPSGFSSTSARVRAITEELSDQFYERSEVIRALMVALLAAKHSLVLGPPGTAKSELARALTGRITGATYWEILLSKFSDPKKMFGPVDVAALMQGTYTQIFDGRATKADIAFMDEIFKCSTGALNETLALLNERLYHPESGGAPIRCPLIGAITASNELPEDAESAAIYDRLLVRLEVNYLTDPSNFARLIRSVQVPVTAPPTTVDLVDLRAAVSTYVPAIGVPEAVIDAVCQLRATLRRAELIASDRRWKAAMRLLQASAFLAGRPEVTANDLAVLSHVLWDAPAQRVTVEREVLQLINPDARAALDLLDAINGLEQELESKAGQSAEALAEWGMKEAHKNLAAAMKELDRMRANTVRASRPTDTVDQVIARCKAVHGRVMQEALSMPAGGL</sequence>
<reference evidence="6" key="1">
    <citation type="journal article" date="2019" name="Int. J. Syst. Evol. Microbiol.">
        <title>The Global Catalogue of Microorganisms (GCM) 10K type strain sequencing project: providing services to taxonomists for standard genome sequencing and annotation.</title>
        <authorList>
            <consortium name="The Broad Institute Genomics Platform"/>
            <consortium name="The Broad Institute Genome Sequencing Center for Infectious Disease"/>
            <person name="Wu L."/>
            <person name="Ma J."/>
        </authorList>
    </citation>
    <scope>NUCLEOTIDE SEQUENCE [LARGE SCALE GENOMIC DNA]</scope>
    <source>
        <strain evidence="6">JCM 13929</strain>
    </source>
</reference>
<feature type="region of interest" description="Disordered" evidence="2">
    <location>
        <begin position="1"/>
        <end position="23"/>
    </location>
</feature>
<organism evidence="5 6">
    <name type="scientific">Nonomuraea maheshkhaliensis</name>
    <dbReference type="NCBI Taxonomy" id="419590"/>
    <lineage>
        <taxon>Bacteria</taxon>
        <taxon>Bacillati</taxon>
        <taxon>Actinomycetota</taxon>
        <taxon>Actinomycetes</taxon>
        <taxon>Streptosporangiales</taxon>
        <taxon>Streptosporangiaceae</taxon>
        <taxon>Nonomuraea</taxon>
    </lineage>
</organism>
<gene>
    <name evidence="5" type="ORF">GCM10009733_008090</name>
</gene>
<dbReference type="InterPro" id="IPR050513">
    <property type="entry name" value="RavA_ATPases"/>
</dbReference>
<dbReference type="Gene3D" id="3.40.50.300">
    <property type="entry name" value="P-loop containing nucleotide triphosphate hydrolases"/>
    <property type="match status" value="1"/>
</dbReference>
<evidence type="ECO:0000259" key="4">
    <source>
        <dbReference type="Pfam" id="PF20030"/>
    </source>
</evidence>
<dbReference type="Pfam" id="PF20030">
    <property type="entry name" value="bpMoxR"/>
    <property type="match status" value="1"/>
</dbReference>
<feature type="domain" description="MoxR" evidence="4">
    <location>
        <begin position="27"/>
        <end position="199"/>
    </location>
</feature>
<evidence type="ECO:0000313" key="5">
    <source>
        <dbReference type="EMBL" id="GAA1614275.1"/>
    </source>
</evidence>
<dbReference type="Pfam" id="PF17868">
    <property type="entry name" value="AAA_lid_8"/>
    <property type="match status" value="1"/>
</dbReference>
<accession>A0ABP4QLX7</accession>
<evidence type="ECO:0000256" key="2">
    <source>
        <dbReference type="SAM" id="MobiDB-lite"/>
    </source>
</evidence>
<dbReference type="SUPFAM" id="SSF52540">
    <property type="entry name" value="P-loop containing nucleoside triphosphate hydrolases"/>
    <property type="match status" value="1"/>
</dbReference>
<dbReference type="PANTHER" id="PTHR32204:SF0">
    <property type="entry name" value="ATPASE RAVA"/>
    <property type="match status" value="1"/>
</dbReference>
<evidence type="ECO:0000259" key="3">
    <source>
        <dbReference type="Pfam" id="PF17868"/>
    </source>
</evidence>
<protein>
    <submittedName>
        <fullName evidence="5">AAA family ATPase</fullName>
    </submittedName>
</protein>
<feature type="domain" description="ATPase RavA-like AAA lid" evidence="3">
    <location>
        <begin position="243"/>
        <end position="309"/>
    </location>
</feature>
<dbReference type="CDD" id="cd00009">
    <property type="entry name" value="AAA"/>
    <property type="match status" value="1"/>
</dbReference>
<dbReference type="InterPro" id="IPR041538">
    <property type="entry name" value="RavA-like_AAA_lid"/>
</dbReference>
<name>A0ABP4QLX7_9ACTN</name>
<dbReference type="RefSeq" id="WP_346101477.1">
    <property type="nucleotide sequence ID" value="NZ_BAAAMU010000003.1"/>
</dbReference>
<dbReference type="Proteomes" id="UP001500064">
    <property type="component" value="Unassembled WGS sequence"/>
</dbReference>
<evidence type="ECO:0000313" key="6">
    <source>
        <dbReference type="Proteomes" id="UP001500064"/>
    </source>
</evidence>
<dbReference type="InterPro" id="IPR045427">
    <property type="entry name" value="MoxR"/>
</dbReference>